<dbReference type="EMBL" id="AZHB01000030">
    <property type="protein sequence ID" value="OAA54186.1"/>
    <property type="molecule type" value="Genomic_DNA"/>
</dbReference>
<evidence type="ECO:0000313" key="6">
    <source>
        <dbReference type="Proteomes" id="UP000076744"/>
    </source>
</evidence>
<dbReference type="GO" id="GO:0003682">
    <property type="term" value="F:chromatin binding"/>
    <property type="evidence" value="ECO:0007669"/>
    <property type="project" value="TreeGrafter"/>
</dbReference>
<name>A0A167MC24_CORFA</name>
<dbReference type="OrthoDB" id="5427633at2759"/>
<dbReference type="PANTHER" id="PTHR12585:SF70">
    <property type="entry name" value="RAD21_REC8 N TERMINAL DOMAIN PROTEIN (AFU_ORTHOLOGUE AFUA_6G02900)"/>
    <property type="match status" value="1"/>
</dbReference>
<keyword evidence="2" id="KW-0539">Nucleus</keyword>
<comment type="caution">
    <text evidence="5">The sequence shown here is derived from an EMBL/GenBank/DDBJ whole genome shotgun (WGS) entry which is preliminary data.</text>
</comment>
<evidence type="ECO:0000256" key="3">
    <source>
        <dbReference type="SAM" id="MobiDB-lite"/>
    </source>
</evidence>
<feature type="region of interest" description="Disordered" evidence="3">
    <location>
        <begin position="420"/>
        <end position="498"/>
    </location>
</feature>
<dbReference type="GO" id="GO:0030892">
    <property type="term" value="C:mitotic cohesin complex"/>
    <property type="evidence" value="ECO:0007669"/>
    <property type="project" value="TreeGrafter"/>
</dbReference>
<dbReference type="CDD" id="cd21789">
    <property type="entry name" value="Rad21_Rec8_M_SpRec8p-like"/>
    <property type="match status" value="1"/>
</dbReference>
<accession>A0A167MC24</accession>
<dbReference type="PANTHER" id="PTHR12585">
    <property type="entry name" value="SCC1 / RAD21 FAMILY MEMBER"/>
    <property type="match status" value="1"/>
</dbReference>
<sequence>MFYSNQILTSTQYGVSTIWLVATVGKSNQKRVNKRAIQDVNVPRACGKILDPGAPLALRLQGNLLYGVSKVFADQCGYLLSDTEKTQSDMMTFFRAMKSSHLDLPSTKTKRVSITLQDDPNFDPMSQLPPLDLGIIDTDWLAIPSQGSATKFSQMSPLQAYTSRRGSVNRHTSLINLELPPSSHSPGSYRLPAHLGQSSSPYAKLGDDFDDRPAFIPTQDDEFDAIAGIGLNFDGEGNLIEAIEEEPELPPFFGDMPSNVSMPASGAQPLQPLDDFLMMNEEQALPEAEAFPAAATQAASNENDRIVVLSDENGTLTTTETVQQAAHAKRRRVARNVSMIDEVISLPRSQQKHWLNHYADIMASETKRQDGTTAAQAKKNALAFVLQNDLAEVGLSFRATGVVHPLANTFSGWNVLSQLNPEAFGQPEPETPRRTSRRRKSEEAFGDEDPAAQEQQQQRNLRPRHDLDDPAETGRGQQAGETMAPPPPPAFPSQDDSYFEMGMDALPAMADQHSSSIMPWSRPGSAAPGSSIRGGGAAAPGSAQNTAPSPLLHRSTNLVAGLDRHSDPVVPATPSQVTLELSALDSLFMDMDAVINFDDAVYAGLDAASRGFLDYASKRAVLHGEDGESQQAGDRRRWVEFERIVSPMKHDGAVAAQAFLHVLALATRGIISVRQDNNADGTQAFGAIHVGIELSLSGQN</sequence>
<feature type="domain" description="Rad21/Rec8-like protein N-terminal" evidence="4">
    <location>
        <begin position="1"/>
        <end position="110"/>
    </location>
</feature>
<dbReference type="Pfam" id="PF04825">
    <property type="entry name" value="Rad21_Rec8_N"/>
    <property type="match status" value="1"/>
</dbReference>
<protein>
    <submittedName>
        <fullName evidence="5">Rad21/Rec8 like protein</fullName>
    </submittedName>
</protein>
<dbReference type="InterPro" id="IPR006910">
    <property type="entry name" value="Rad21_Rec8_N"/>
</dbReference>
<proteinExistence type="predicted"/>
<dbReference type="GO" id="GO:0007064">
    <property type="term" value="P:mitotic sister chromatid cohesion"/>
    <property type="evidence" value="ECO:0007669"/>
    <property type="project" value="TreeGrafter"/>
</dbReference>
<dbReference type="InterPro" id="IPR039781">
    <property type="entry name" value="Rad21/Rec8-like"/>
</dbReference>
<dbReference type="STRING" id="1081104.A0A167MC24"/>
<evidence type="ECO:0000256" key="1">
    <source>
        <dbReference type="ARBA" id="ARBA00004123"/>
    </source>
</evidence>
<feature type="region of interest" description="Disordered" evidence="3">
    <location>
        <begin position="512"/>
        <end position="550"/>
    </location>
</feature>
<reference evidence="5 6" key="1">
    <citation type="journal article" date="2016" name="Genome Biol. Evol.">
        <title>Divergent and convergent evolution of fungal pathogenicity.</title>
        <authorList>
            <person name="Shang Y."/>
            <person name="Xiao G."/>
            <person name="Zheng P."/>
            <person name="Cen K."/>
            <person name="Zhan S."/>
            <person name="Wang C."/>
        </authorList>
    </citation>
    <scope>NUCLEOTIDE SEQUENCE [LARGE SCALE GENOMIC DNA]</scope>
    <source>
        <strain evidence="5 6">ARSEF 2679</strain>
    </source>
</reference>
<organism evidence="5 6">
    <name type="scientific">Cordyceps fumosorosea (strain ARSEF 2679)</name>
    <name type="common">Isaria fumosorosea</name>
    <dbReference type="NCBI Taxonomy" id="1081104"/>
    <lineage>
        <taxon>Eukaryota</taxon>
        <taxon>Fungi</taxon>
        <taxon>Dikarya</taxon>
        <taxon>Ascomycota</taxon>
        <taxon>Pezizomycotina</taxon>
        <taxon>Sordariomycetes</taxon>
        <taxon>Hypocreomycetidae</taxon>
        <taxon>Hypocreales</taxon>
        <taxon>Cordycipitaceae</taxon>
        <taxon>Cordyceps</taxon>
    </lineage>
</organism>
<evidence type="ECO:0000259" key="4">
    <source>
        <dbReference type="Pfam" id="PF04825"/>
    </source>
</evidence>
<dbReference type="Proteomes" id="UP000076744">
    <property type="component" value="Unassembled WGS sequence"/>
</dbReference>
<dbReference type="AlphaFoldDB" id="A0A167MC24"/>
<evidence type="ECO:0000256" key="2">
    <source>
        <dbReference type="ARBA" id="ARBA00023242"/>
    </source>
</evidence>
<dbReference type="RefSeq" id="XP_018700759.1">
    <property type="nucleotide sequence ID" value="XM_018852016.1"/>
</dbReference>
<comment type="subcellular location">
    <subcellularLocation>
        <location evidence="1">Nucleus</location>
    </subcellularLocation>
</comment>
<dbReference type="GO" id="GO:0005634">
    <property type="term" value="C:nucleus"/>
    <property type="evidence" value="ECO:0007669"/>
    <property type="project" value="UniProtKB-SubCell"/>
</dbReference>
<evidence type="ECO:0000313" key="5">
    <source>
        <dbReference type="EMBL" id="OAA54186.1"/>
    </source>
</evidence>
<gene>
    <name evidence="5" type="ORF">ISF_08413</name>
</gene>
<dbReference type="GeneID" id="30024705"/>
<keyword evidence="6" id="KW-1185">Reference proteome</keyword>